<dbReference type="PRINTS" id="PR01217">
    <property type="entry name" value="PRICHEXTENSN"/>
</dbReference>
<dbReference type="RefSeq" id="WP_344665675.1">
    <property type="nucleotide sequence ID" value="NZ_BAAAQN010000011.1"/>
</dbReference>
<evidence type="ECO:0008006" key="5">
    <source>
        <dbReference type="Google" id="ProtNLM"/>
    </source>
</evidence>
<accession>A0ABN2U092</accession>
<feature type="chain" id="PRO_5046372898" description="PknH-like extracellular domain-containing protein" evidence="2">
    <location>
        <begin position="23"/>
        <end position="301"/>
    </location>
</feature>
<proteinExistence type="predicted"/>
<feature type="region of interest" description="Disordered" evidence="1">
    <location>
        <begin position="26"/>
        <end position="125"/>
    </location>
</feature>
<feature type="compositionally biased region" description="Low complexity" evidence="1">
    <location>
        <begin position="32"/>
        <end position="104"/>
    </location>
</feature>
<feature type="signal peptide" evidence="2">
    <location>
        <begin position="1"/>
        <end position="22"/>
    </location>
</feature>
<dbReference type="EMBL" id="BAAAQN010000011">
    <property type="protein sequence ID" value="GAA2025573.1"/>
    <property type="molecule type" value="Genomic_DNA"/>
</dbReference>
<evidence type="ECO:0000256" key="2">
    <source>
        <dbReference type="SAM" id="SignalP"/>
    </source>
</evidence>
<evidence type="ECO:0000313" key="3">
    <source>
        <dbReference type="EMBL" id="GAA2025573.1"/>
    </source>
</evidence>
<comment type="caution">
    <text evidence="3">The sequence shown here is derived from an EMBL/GenBank/DDBJ whole genome shotgun (WGS) entry which is preliminary data.</text>
</comment>
<evidence type="ECO:0000256" key="1">
    <source>
        <dbReference type="SAM" id="MobiDB-lite"/>
    </source>
</evidence>
<organism evidence="3 4">
    <name type="scientific">Catenulispora yoronensis</name>
    <dbReference type="NCBI Taxonomy" id="450799"/>
    <lineage>
        <taxon>Bacteria</taxon>
        <taxon>Bacillati</taxon>
        <taxon>Actinomycetota</taxon>
        <taxon>Actinomycetes</taxon>
        <taxon>Catenulisporales</taxon>
        <taxon>Catenulisporaceae</taxon>
        <taxon>Catenulispora</taxon>
    </lineage>
</organism>
<protein>
    <recommendedName>
        <fullName evidence="5">PknH-like extracellular domain-containing protein</fullName>
    </recommendedName>
</protein>
<keyword evidence="2" id="KW-0732">Signal</keyword>
<dbReference type="PROSITE" id="PS51257">
    <property type="entry name" value="PROKAR_LIPOPROTEIN"/>
    <property type="match status" value="1"/>
</dbReference>
<gene>
    <name evidence="3" type="ORF">GCM10009839_24680</name>
</gene>
<sequence>MPGKPSTIRLATASLLTIAALAACGHDADPRSAGPAANPSSTTSASSTSSASSQGAPAAATATGTPTQAAATATAAPTTTSPASHPAPPTAKVAPPATHTTSTAPAPPPAQAPTQAPPPPAPVPPASLPNAAVAAWQPMGALVAMTLPPSRTVGLGECAKVVGATAWHEQGYISAQKTPAQEDIFGFADAATAAQAYAAIAAGLNGCQQTSRDVQQGAGVPVDATVAATATTAHGLAWSRTWTGVPGASLGGAQINHYYLVRHDTTIIIAAFTELGADPAHRYDTAGDSAVLTMLADHSTS</sequence>
<dbReference type="Proteomes" id="UP001500751">
    <property type="component" value="Unassembled WGS sequence"/>
</dbReference>
<evidence type="ECO:0000313" key="4">
    <source>
        <dbReference type="Proteomes" id="UP001500751"/>
    </source>
</evidence>
<feature type="compositionally biased region" description="Pro residues" evidence="1">
    <location>
        <begin position="105"/>
        <end position="125"/>
    </location>
</feature>
<name>A0ABN2U092_9ACTN</name>
<keyword evidence="4" id="KW-1185">Reference proteome</keyword>
<reference evidence="3 4" key="1">
    <citation type="journal article" date="2019" name="Int. J. Syst. Evol. Microbiol.">
        <title>The Global Catalogue of Microorganisms (GCM) 10K type strain sequencing project: providing services to taxonomists for standard genome sequencing and annotation.</title>
        <authorList>
            <consortium name="The Broad Institute Genomics Platform"/>
            <consortium name="The Broad Institute Genome Sequencing Center for Infectious Disease"/>
            <person name="Wu L."/>
            <person name="Ma J."/>
        </authorList>
    </citation>
    <scope>NUCLEOTIDE SEQUENCE [LARGE SCALE GENOMIC DNA]</scope>
    <source>
        <strain evidence="3 4">JCM 16014</strain>
    </source>
</reference>